<comment type="caution">
    <text evidence="1">The sequence shown here is derived from an EMBL/GenBank/DDBJ whole genome shotgun (WGS) entry which is preliminary data.</text>
</comment>
<dbReference type="Proteomes" id="UP001234297">
    <property type="component" value="Chromosome 11"/>
</dbReference>
<organism evidence="1 2">
    <name type="scientific">Persea americana</name>
    <name type="common">Avocado</name>
    <dbReference type="NCBI Taxonomy" id="3435"/>
    <lineage>
        <taxon>Eukaryota</taxon>
        <taxon>Viridiplantae</taxon>
        <taxon>Streptophyta</taxon>
        <taxon>Embryophyta</taxon>
        <taxon>Tracheophyta</taxon>
        <taxon>Spermatophyta</taxon>
        <taxon>Magnoliopsida</taxon>
        <taxon>Magnoliidae</taxon>
        <taxon>Laurales</taxon>
        <taxon>Lauraceae</taxon>
        <taxon>Persea</taxon>
    </lineage>
</organism>
<dbReference type="EMBL" id="CM056819">
    <property type="protein sequence ID" value="KAJ8625046.1"/>
    <property type="molecule type" value="Genomic_DNA"/>
</dbReference>
<protein>
    <submittedName>
        <fullName evidence="1">Uncharacterized protein</fullName>
    </submittedName>
</protein>
<evidence type="ECO:0000313" key="1">
    <source>
        <dbReference type="EMBL" id="KAJ8625046.1"/>
    </source>
</evidence>
<sequence length="172" mass="19411">MTHKTDQNTLLLLLLLPFPNLRLGRRPVASLPLPPLSSSLPYNRFQEPEKGSKWSRSMVFGGHRKLQRILLKCRSKEGDLFCVLLQNPLERRKVFRPWCAAIIAGTARRRRKKQRIGLIFCGSLQRKRTQEGLPGLCLGGHHCPQSSKLLIAGEGRSGRSPSPQAMPLGRSW</sequence>
<gene>
    <name evidence="1" type="ORF">MRB53_033576</name>
</gene>
<keyword evidence="2" id="KW-1185">Reference proteome</keyword>
<name>A0ACC2KUW5_PERAE</name>
<evidence type="ECO:0000313" key="2">
    <source>
        <dbReference type="Proteomes" id="UP001234297"/>
    </source>
</evidence>
<proteinExistence type="predicted"/>
<reference evidence="1 2" key="1">
    <citation type="journal article" date="2022" name="Hortic Res">
        <title>A haplotype resolved chromosomal level avocado genome allows analysis of novel avocado genes.</title>
        <authorList>
            <person name="Nath O."/>
            <person name="Fletcher S.J."/>
            <person name="Hayward A."/>
            <person name="Shaw L.M."/>
            <person name="Masouleh A.K."/>
            <person name="Furtado A."/>
            <person name="Henry R.J."/>
            <person name="Mitter N."/>
        </authorList>
    </citation>
    <scope>NUCLEOTIDE SEQUENCE [LARGE SCALE GENOMIC DNA]</scope>
    <source>
        <strain evidence="2">cv. Hass</strain>
    </source>
</reference>
<accession>A0ACC2KUW5</accession>